<dbReference type="InterPro" id="IPR018755">
    <property type="entry name" value="Phage_Mu_Gp48"/>
</dbReference>
<name>A0ABR9Y657_9PROT</name>
<reference evidence="2" key="1">
    <citation type="submission" date="2020-04" db="EMBL/GenBank/DDBJ databases">
        <title>Description of novel Gluconacetobacter.</title>
        <authorList>
            <person name="Sombolestani A."/>
        </authorList>
    </citation>
    <scope>NUCLEOTIDE SEQUENCE [LARGE SCALE GENOMIC DNA]</scope>
    <source>
        <strain evidence="2">LMG 31484</strain>
    </source>
</reference>
<dbReference type="Proteomes" id="UP000623107">
    <property type="component" value="Unassembled WGS sequence"/>
</dbReference>
<evidence type="ECO:0000313" key="1">
    <source>
        <dbReference type="EMBL" id="MBF0859428.1"/>
    </source>
</evidence>
<dbReference type="RefSeq" id="WP_194260056.1">
    <property type="nucleotide sequence ID" value="NZ_JABCQG010000010.1"/>
</dbReference>
<dbReference type="Pfam" id="PF10076">
    <property type="entry name" value="Phage_Mu_Gp48"/>
    <property type="match status" value="1"/>
</dbReference>
<sequence>MGAPVFSADDFRQALLRLLPRGAIWSREANALPSMLAAIWGKTFARNSQRASDLLTEAFPLTTTELLNEWEETAGLPDLCAGESPTVAQRRAQVIARLTDSGGSSVAYFVAFAAALGFEISIKEYAPARVDQFKMGDALGAEEWAYVWTIEAPGYTPVYFRTDVSGMGEPLQAWGNQVLQCEIRARCPAHTLVLFAQNGENLISDFGPDII</sequence>
<protein>
    <submittedName>
        <fullName evidence="1">DUF2313 domain-containing protein</fullName>
    </submittedName>
</protein>
<dbReference type="EMBL" id="JABCQG010000010">
    <property type="protein sequence ID" value="MBF0859428.1"/>
    <property type="molecule type" value="Genomic_DNA"/>
</dbReference>
<organism evidence="1 2">
    <name type="scientific">Gluconobacter vitians</name>
    <dbReference type="NCBI Taxonomy" id="2728102"/>
    <lineage>
        <taxon>Bacteria</taxon>
        <taxon>Pseudomonadati</taxon>
        <taxon>Pseudomonadota</taxon>
        <taxon>Alphaproteobacteria</taxon>
        <taxon>Acetobacterales</taxon>
        <taxon>Acetobacteraceae</taxon>
        <taxon>Gluconobacter</taxon>
    </lineage>
</organism>
<comment type="caution">
    <text evidence="1">The sequence shown here is derived from an EMBL/GenBank/DDBJ whole genome shotgun (WGS) entry which is preliminary data.</text>
</comment>
<gene>
    <name evidence="1" type="ORF">HKD24_09395</name>
</gene>
<reference evidence="1 2" key="2">
    <citation type="submission" date="2020-11" db="EMBL/GenBank/DDBJ databases">
        <title>Description of novel Gluconobacter species.</title>
        <authorList>
            <person name="Cleenwerck I."/>
            <person name="Cnockaert M."/>
            <person name="Borremans W."/>
            <person name="Wieme A.D."/>
            <person name="De Vuyst L."/>
            <person name="Vandamme P."/>
        </authorList>
    </citation>
    <scope>NUCLEOTIDE SEQUENCE [LARGE SCALE GENOMIC DNA]</scope>
    <source>
        <strain evidence="1 2">LMG 31484</strain>
    </source>
</reference>
<evidence type="ECO:0000313" key="2">
    <source>
        <dbReference type="Proteomes" id="UP000623107"/>
    </source>
</evidence>
<accession>A0ABR9Y657</accession>
<keyword evidence="2" id="KW-1185">Reference proteome</keyword>
<proteinExistence type="predicted"/>